<dbReference type="GO" id="GO:0033573">
    <property type="term" value="C:high-affinity iron permease complex"/>
    <property type="evidence" value="ECO:0007669"/>
    <property type="project" value="InterPro"/>
</dbReference>
<dbReference type="GeneID" id="24797938"/>
<dbReference type="EMBL" id="CP009552">
    <property type="protein sequence ID" value="AIY90399.1"/>
    <property type="molecule type" value="Genomic_DNA"/>
</dbReference>
<feature type="transmembrane region" description="Helical" evidence="6">
    <location>
        <begin position="111"/>
        <end position="135"/>
    </location>
</feature>
<evidence type="ECO:0000256" key="2">
    <source>
        <dbReference type="ARBA" id="ARBA00008333"/>
    </source>
</evidence>
<evidence type="ECO:0000256" key="4">
    <source>
        <dbReference type="ARBA" id="ARBA00022989"/>
    </source>
</evidence>
<dbReference type="HOGENOM" id="CLU_077905_0_1_2"/>
<dbReference type="RefSeq" id="WP_048092183.1">
    <property type="nucleotide sequence ID" value="NZ_CP009552.1"/>
</dbReference>
<evidence type="ECO:0000313" key="8">
    <source>
        <dbReference type="Proteomes" id="UP000030624"/>
    </source>
</evidence>
<gene>
    <name evidence="7" type="ORF">GACE_1358</name>
</gene>
<name>A0A0A7GED6_GEOAI</name>
<feature type="transmembrane region" description="Helical" evidence="6">
    <location>
        <begin position="73"/>
        <end position="90"/>
    </location>
</feature>
<comment type="similarity">
    <text evidence="2">Belongs to the oxidase-dependent Fe transporter (OFeT) (TC 9.A.10.1) family.</text>
</comment>
<feature type="transmembrane region" description="Helical" evidence="6">
    <location>
        <begin position="6"/>
        <end position="26"/>
    </location>
</feature>
<dbReference type="eggNOG" id="arCOG04330">
    <property type="taxonomic scope" value="Archaea"/>
</dbReference>
<feature type="transmembrane region" description="Helical" evidence="6">
    <location>
        <begin position="38"/>
        <end position="61"/>
    </location>
</feature>
<feature type="transmembrane region" description="Helical" evidence="6">
    <location>
        <begin position="141"/>
        <end position="159"/>
    </location>
</feature>
<dbReference type="STRING" id="565033.GACE_1358"/>
<dbReference type="KEGG" id="gac:GACE_1358"/>
<keyword evidence="4 6" id="KW-1133">Transmembrane helix</keyword>
<dbReference type="PANTHER" id="PTHR31632:SF2">
    <property type="entry name" value="PLASMA MEMBRANE IRON PERMEASE"/>
    <property type="match status" value="1"/>
</dbReference>
<dbReference type="Pfam" id="PF03239">
    <property type="entry name" value="FTR1"/>
    <property type="match status" value="1"/>
</dbReference>
<dbReference type="AlphaFoldDB" id="A0A0A7GED6"/>
<evidence type="ECO:0000256" key="3">
    <source>
        <dbReference type="ARBA" id="ARBA00022692"/>
    </source>
</evidence>
<evidence type="ECO:0000313" key="7">
    <source>
        <dbReference type="EMBL" id="AIY90399.1"/>
    </source>
</evidence>
<protein>
    <submittedName>
        <fullName evidence="7">Ferrous iron transport permease EfeU</fullName>
    </submittedName>
</protein>
<proteinExistence type="inferred from homology"/>
<evidence type="ECO:0000256" key="1">
    <source>
        <dbReference type="ARBA" id="ARBA00004141"/>
    </source>
</evidence>
<organism evidence="7 8">
    <name type="scientific">Geoglobus acetivorans</name>
    <dbReference type="NCBI Taxonomy" id="565033"/>
    <lineage>
        <taxon>Archaea</taxon>
        <taxon>Methanobacteriati</taxon>
        <taxon>Methanobacteriota</taxon>
        <taxon>Archaeoglobi</taxon>
        <taxon>Archaeoglobales</taxon>
        <taxon>Archaeoglobaceae</taxon>
        <taxon>Geoglobus</taxon>
    </lineage>
</organism>
<dbReference type="PANTHER" id="PTHR31632">
    <property type="entry name" value="IRON TRANSPORTER FTH1"/>
    <property type="match status" value="1"/>
</dbReference>
<keyword evidence="3 6" id="KW-0812">Transmembrane</keyword>
<dbReference type="InterPro" id="IPR004923">
    <property type="entry name" value="FTR1/Fip1/EfeU"/>
</dbReference>
<keyword evidence="5 6" id="KW-0472">Membrane</keyword>
<sequence>MMGQFVITLREGFEAVLLVAILVAYLRRSGRAGEIKFAYYGALGAIVAGAIIAVGVLKIYGGLQGDGKELFEGLASYLAVAVLTYMIIWMTGKDVKRDIEYRAEKKFAWGIALIAFIFVVREVIETVLFLTPFAAQNSVETVTGAVLGITASLALSIAILRFEYRLSLRKFFFVTGVLLAFIASGLLGYGTHELIEVAEESGYESWLFEKAYDLGIDASNLLHHKGAVGSIFAVLFGYSASMEYLRVFLQFGYLGLTLLLITRKFRTSSMRNQT</sequence>
<dbReference type="Proteomes" id="UP000030624">
    <property type="component" value="Chromosome"/>
</dbReference>
<feature type="transmembrane region" description="Helical" evidence="6">
    <location>
        <begin position="171"/>
        <end position="190"/>
    </location>
</feature>
<feature type="transmembrane region" description="Helical" evidence="6">
    <location>
        <begin position="244"/>
        <end position="261"/>
    </location>
</feature>
<dbReference type="GO" id="GO:0015093">
    <property type="term" value="F:ferrous iron transmembrane transporter activity"/>
    <property type="evidence" value="ECO:0007669"/>
    <property type="project" value="TreeGrafter"/>
</dbReference>
<evidence type="ECO:0000256" key="6">
    <source>
        <dbReference type="SAM" id="Phobius"/>
    </source>
</evidence>
<comment type="subcellular location">
    <subcellularLocation>
        <location evidence="1">Membrane</location>
        <topology evidence="1">Multi-pass membrane protein</topology>
    </subcellularLocation>
</comment>
<reference evidence="7 8" key="1">
    <citation type="journal article" date="2015" name="Appl. Environ. Microbiol.">
        <title>The Geoglobus acetivorans genome: Fe(III) reduction, acetate utilization, autotrophic growth, and degradation of aromatic compounds in a hyperthermophilic archaeon.</title>
        <authorList>
            <person name="Mardanov A.V."/>
            <person name="Slododkina G.B."/>
            <person name="Slobodkin A.I."/>
            <person name="Beletsky A.V."/>
            <person name="Gavrilov S.N."/>
            <person name="Kublanov I.V."/>
            <person name="Bonch-Osmolovskaya E.A."/>
            <person name="Skryabin K.G."/>
            <person name="Ravin N.V."/>
        </authorList>
    </citation>
    <scope>NUCLEOTIDE SEQUENCE [LARGE SCALE GENOMIC DNA]</scope>
    <source>
        <strain evidence="7 8">SBH6</strain>
    </source>
</reference>
<accession>A0A0A7GED6</accession>
<evidence type="ECO:0000256" key="5">
    <source>
        <dbReference type="ARBA" id="ARBA00023136"/>
    </source>
</evidence>